<proteinExistence type="predicted"/>
<organism evidence="1 2">
    <name type="scientific">Lentinula lateritia</name>
    <dbReference type="NCBI Taxonomy" id="40482"/>
    <lineage>
        <taxon>Eukaryota</taxon>
        <taxon>Fungi</taxon>
        <taxon>Dikarya</taxon>
        <taxon>Basidiomycota</taxon>
        <taxon>Agaricomycotina</taxon>
        <taxon>Agaricomycetes</taxon>
        <taxon>Agaricomycetidae</taxon>
        <taxon>Agaricales</taxon>
        <taxon>Marasmiineae</taxon>
        <taxon>Omphalotaceae</taxon>
        <taxon>Lentinula</taxon>
    </lineage>
</organism>
<comment type="caution">
    <text evidence="1">The sequence shown here is derived from an EMBL/GenBank/DDBJ whole genome shotgun (WGS) entry which is preliminary data.</text>
</comment>
<dbReference type="Proteomes" id="UP001150217">
    <property type="component" value="Unassembled WGS sequence"/>
</dbReference>
<keyword evidence="2" id="KW-1185">Reference proteome</keyword>
<protein>
    <submittedName>
        <fullName evidence="1">Uncharacterized protein</fullName>
    </submittedName>
</protein>
<evidence type="ECO:0000313" key="2">
    <source>
        <dbReference type="Proteomes" id="UP001150217"/>
    </source>
</evidence>
<accession>A0ABQ8VNU4</accession>
<gene>
    <name evidence="1" type="ORF">C8R41DRAFT_866310</name>
</gene>
<dbReference type="EMBL" id="JANVFT010000029">
    <property type="protein sequence ID" value="KAJ4495502.1"/>
    <property type="molecule type" value="Genomic_DNA"/>
</dbReference>
<sequence length="177" mass="20095">MADNDFRKLLESIENLTETIETDSNDVRDSEEQKMVSVVEQVQGGELQLDKHQVQMAGLIEASQTNLAQEMARAMEALPSLPDWKIHFLNILLSKGTHAEVTRMLAMNIFAPEQILPCDVQDPSKIIESLRESLRNEESVDPADTLVDRLELYRASQRSSIVMLERFLQSVVELLKD</sequence>
<name>A0ABQ8VNU4_9AGAR</name>
<reference evidence="1" key="1">
    <citation type="submission" date="2022-08" db="EMBL/GenBank/DDBJ databases">
        <title>A Global Phylogenomic Analysis of the Shiitake Genus Lentinula.</title>
        <authorList>
            <consortium name="DOE Joint Genome Institute"/>
            <person name="Sierra-Patev S."/>
            <person name="Min B."/>
            <person name="Naranjo-Ortiz M."/>
            <person name="Looney B."/>
            <person name="Konkel Z."/>
            <person name="Slot J.C."/>
            <person name="Sakamoto Y."/>
            <person name="Steenwyk J.L."/>
            <person name="Rokas A."/>
            <person name="Carro J."/>
            <person name="Camarero S."/>
            <person name="Ferreira P."/>
            <person name="Molpeceres G."/>
            <person name="Ruiz-Duenas F.J."/>
            <person name="Serrano A."/>
            <person name="Henrissat B."/>
            <person name="Drula E."/>
            <person name="Hughes K.W."/>
            <person name="Mata J.L."/>
            <person name="Ishikawa N.K."/>
            <person name="Vargas-Isla R."/>
            <person name="Ushijima S."/>
            <person name="Smith C.A."/>
            <person name="Ahrendt S."/>
            <person name="Andreopoulos W."/>
            <person name="He G."/>
            <person name="Labutti K."/>
            <person name="Lipzen A."/>
            <person name="Ng V."/>
            <person name="Riley R."/>
            <person name="Sandor L."/>
            <person name="Barry K."/>
            <person name="Martinez A.T."/>
            <person name="Xiao Y."/>
            <person name="Gibbons J.G."/>
            <person name="Terashima K."/>
            <person name="Grigoriev I.V."/>
            <person name="Hibbett D.S."/>
        </authorList>
    </citation>
    <scope>NUCLEOTIDE SEQUENCE</scope>
    <source>
        <strain evidence="1">RHP3577 ss4</strain>
    </source>
</reference>
<evidence type="ECO:0000313" key="1">
    <source>
        <dbReference type="EMBL" id="KAJ4495502.1"/>
    </source>
</evidence>